<feature type="coiled-coil region" evidence="4">
    <location>
        <begin position="129"/>
        <end position="157"/>
    </location>
</feature>
<feature type="compositionally biased region" description="Polar residues" evidence="5">
    <location>
        <begin position="583"/>
        <end position="593"/>
    </location>
</feature>
<feature type="region of interest" description="Disordered" evidence="5">
    <location>
        <begin position="332"/>
        <end position="365"/>
    </location>
</feature>
<evidence type="ECO:0000256" key="3">
    <source>
        <dbReference type="PROSITE-ProRule" id="PRU00339"/>
    </source>
</evidence>
<proteinExistence type="predicted"/>
<organism evidence="6 7">
    <name type="scientific">Polarella glacialis</name>
    <name type="common">Dinoflagellate</name>
    <dbReference type="NCBI Taxonomy" id="89957"/>
    <lineage>
        <taxon>Eukaryota</taxon>
        <taxon>Sar</taxon>
        <taxon>Alveolata</taxon>
        <taxon>Dinophyceae</taxon>
        <taxon>Suessiales</taxon>
        <taxon>Suessiaceae</taxon>
        <taxon>Polarella</taxon>
    </lineage>
</organism>
<evidence type="ECO:0000313" key="6">
    <source>
        <dbReference type="EMBL" id="CAE8688420.1"/>
    </source>
</evidence>
<dbReference type="InterPro" id="IPR019734">
    <property type="entry name" value="TPR_rpt"/>
</dbReference>
<feature type="repeat" description="TPR" evidence="3">
    <location>
        <begin position="1005"/>
        <end position="1038"/>
    </location>
</feature>
<dbReference type="SMART" id="SM00028">
    <property type="entry name" value="TPR"/>
    <property type="match status" value="6"/>
</dbReference>
<reference evidence="6" key="1">
    <citation type="submission" date="2021-02" db="EMBL/GenBank/DDBJ databases">
        <authorList>
            <person name="Dougan E. K."/>
            <person name="Rhodes N."/>
            <person name="Thang M."/>
            <person name="Chan C."/>
        </authorList>
    </citation>
    <scope>NUCLEOTIDE SEQUENCE</scope>
</reference>
<dbReference type="PANTHER" id="PTHR45641">
    <property type="entry name" value="TETRATRICOPEPTIDE REPEAT PROTEIN (AFU_ORTHOLOGUE AFUA_6G03870)"/>
    <property type="match status" value="1"/>
</dbReference>
<name>A0A813JZB2_POLGL</name>
<feature type="repeat" description="TPR" evidence="3">
    <location>
        <begin position="1089"/>
        <end position="1122"/>
    </location>
</feature>
<keyword evidence="2 3" id="KW-0802">TPR repeat</keyword>
<dbReference type="SUPFAM" id="SSF48452">
    <property type="entry name" value="TPR-like"/>
    <property type="match status" value="2"/>
</dbReference>
<protein>
    <submittedName>
        <fullName evidence="6">Uncharacterized protein</fullName>
    </submittedName>
</protein>
<evidence type="ECO:0000313" key="7">
    <source>
        <dbReference type="Proteomes" id="UP000626109"/>
    </source>
</evidence>
<dbReference type="PANTHER" id="PTHR45641:SF19">
    <property type="entry name" value="NEPHROCYSTIN-3"/>
    <property type="match status" value="1"/>
</dbReference>
<feature type="coiled-coil region" evidence="4">
    <location>
        <begin position="9"/>
        <end position="36"/>
    </location>
</feature>
<feature type="compositionally biased region" description="Polar residues" evidence="5">
    <location>
        <begin position="602"/>
        <end position="622"/>
    </location>
</feature>
<dbReference type="Gene3D" id="1.25.40.10">
    <property type="entry name" value="Tetratricopeptide repeat domain"/>
    <property type="match status" value="2"/>
</dbReference>
<evidence type="ECO:0000256" key="5">
    <source>
        <dbReference type="SAM" id="MobiDB-lite"/>
    </source>
</evidence>
<evidence type="ECO:0000256" key="4">
    <source>
        <dbReference type="SAM" id="Coils"/>
    </source>
</evidence>
<sequence length="1319" mass="140641">MEAKFAGQRKESSVEVDRLAARTADLEEKLQRQRLSMEDAWRALSSESERQQLAGEMKIRELQEQVARQRDAGSRAAESFAGRSADFQFQLDHSIRQRSETTQQLKASEVKVLELTAQLGSQCGVDAKLQQALERKAAESEARNQALDEQLRRQHQLLLEGALEAAAAKAKLAVAEKLQAAGGLEAEQRAQASEARSKVVEDELLHQREQAAATAETTALRIAGLQKQVAEQRKAAEESGTARERSLQGLSGKMLELEGELERRDQSAEGASQRLAELETQLEQQTRAMADVKTESQGLLQKLEAEKQAAASLAQTEIAGLFQQVEEQKRAAEAANTQSEGTLQKLEEQQRAAEGAKTESEGLLQDSRTKVAEMEIQLSQALAAAAEAGGEAEQSAALRSEFHQRAQTAEGRSKELSELLTQQVDASTKVQAALEQKAVEVSELNLKAEQSAALRSDLEQRVQTAEGRSKDLSEQLAQQLEASTQVQAALEQKAAEASELNLKAQAAAASEAKLRDLLQEVQKRCGELEAQAAKEKAVADEAAEKARLETELRLQAGDSRTRELAAQLASLQAVLDAEKTMQETKSTMASETQDVAGKSDTSEVAASASQNTANSRLTRSEQPANARSLLGISVHQLTTTFLDEVLAAGFSRDASVYDIAEAVIRKPGEAATCPIDGGTGAAYVQMLSGEDSVGSATHMLSYSCASPIGDIADALQQHCQDSGLDLKRTYVWICSLCSNQHRACEREEVLSSAGEGPSAEQLRNEILARMRAIGRVLALLTPWDQPHYVQRTWCLAEMHLALSLGSSCDVAAVFPPGQTQRLADQLQGKTAEGCLANAWRVLSEMRPESSEATSPAAKAALLRLLGSSCGGFAAVEAGISRQLRTWLVTAAEGRLRRLLATGTAVDLSSVARACDQVGWLLREVALHHRATAMLQDGLQLLLRSSLVASNLGSKDSLAASQLGLLSSLGTAKGTCSSNQDELLRACLDARRGHERMGTLETAAGVELLCSIGSARWTSGDQERAAEAFRESLRIRRDTRSLESQEGAVLLRNIGVVRWAQGDHEGALEVFAEARRVRERTGSLAGAGGAALLLNIGFAKADQGDSTGALEAFEEAMRLVPSAPGDYGEGSPCTGATDLRDTLGGISAPGGIDDALLPQLLAATPSGATLLSSIGVAQGNRGDQAGALSVYRQARRVREQSGALASVAGAVLLRNTGVALAGMGDHQSALQAFVEAEKLREKTGTLATSAGANLLGSLGAARAECGDLPGALAACQQAKKVHARAGTLQTPGGRSVLKHLRNLEDQQQLQLQQRSRTDEG</sequence>
<evidence type="ECO:0000256" key="2">
    <source>
        <dbReference type="ARBA" id="ARBA00022803"/>
    </source>
</evidence>
<dbReference type="EMBL" id="CAJNNW010026890">
    <property type="protein sequence ID" value="CAE8688420.1"/>
    <property type="molecule type" value="Genomic_DNA"/>
</dbReference>
<dbReference type="PROSITE" id="PS50005">
    <property type="entry name" value="TPR"/>
    <property type="match status" value="2"/>
</dbReference>
<keyword evidence="1" id="KW-0677">Repeat</keyword>
<dbReference type="Pfam" id="PF13424">
    <property type="entry name" value="TPR_12"/>
    <property type="match status" value="1"/>
</dbReference>
<feature type="compositionally biased region" description="Basic and acidic residues" evidence="5">
    <location>
        <begin position="345"/>
        <end position="360"/>
    </location>
</feature>
<gene>
    <name evidence="6" type="ORF">PGLA2088_LOCUS25912</name>
</gene>
<dbReference type="Proteomes" id="UP000626109">
    <property type="component" value="Unassembled WGS sequence"/>
</dbReference>
<comment type="caution">
    <text evidence="6">The sequence shown here is derived from an EMBL/GenBank/DDBJ whole genome shotgun (WGS) entry which is preliminary data.</text>
</comment>
<keyword evidence="4" id="KW-0175">Coiled coil</keyword>
<accession>A0A813JZB2</accession>
<dbReference type="InterPro" id="IPR011990">
    <property type="entry name" value="TPR-like_helical_dom_sf"/>
</dbReference>
<feature type="region of interest" description="Disordered" evidence="5">
    <location>
        <begin position="582"/>
        <end position="622"/>
    </location>
</feature>
<feature type="coiled-coil region" evidence="4">
    <location>
        <begin position="441"/>
        <end position="545"/>
    </location>
</feature>
<dbReference type="Pfam" id="PF13181">
    <property type="entry name" value="TPR_8"/>
    <property type="match status" value="1"/>
</dbReference>
<evidence type="ECO:0000256" key="1">
    <source>
        <dbReference type="ARBA" id="ARBA00022737"/>
    </source>
</evidence>